<evidence type="ECO:0000313" key="3">
    <source>
        <dbReference type="Proteomes" id="UP001498398"/>
    </source>
</evidence>
<proteinExistence type="predicted"/>
<keyword evidence="1" id="KW-0812">Transmembrane</keyword>
<feature type="transmembrane region" description="Helical" evidence="1">
    <location>
        <begin position="186"/>
        <end position="208"/>
    </location>
</feature>
<feature type="transmembrane region" description="Helical" evidence="1">
    <location>
        <begin position="20"/>
        <end position="47"/>
    </location>
</feature>
<keyword evidence="3" id="KW-1185">Reference proteome</keyword>
<reference evidence="2 3" key="1">
    <citation type="submission" date="2024-01" db="EMBL/GenBank/DDBJ databases">
        <title>A draft genome for the cacao thread blight pathogen Marasmiellus scandens.</title>
        <authorList>
            <person name="Baruah I.K."/>
            <person name="Leung J."/>
            <person name="Bukari Y."/>
            <person name="Amoako-Attah I."/>
            <person name="Meinhardt L.W."/>
            <person name="Bailey B.A."/>
            <person name="Cohen S.P."/>
        </authorList>
    </citation>
    <scope>NUCLEOTIDE SEQUENCE [LARGE SCALE GENOMIC DNA]</scope>
    <source>
        <strain evidence="2 3">GH-19</strain>
    </source>
</reference>
<comment type="caution">
    <text evidence="2">The sequence shown here is derived from an EMBL/GenBank/DDBJ whole genome shotgun (WGS) entry which is preliminary data.</text>
</comment>
<feature type="transmembrane region" description="Helical" evidence="1">
    <location>
        <begin position="116"/>
        <end position="134"/>
    </location>
</feature>
<gene>
    <name evidence="2" type="ORF">VKT23_000023</name>
</gene>
<evidence type="ECO:0008006" key="4">
    <source>
        <dbReference type="Google" id="ProtNLM"/>
    </source>
</evidence>
<name>A0ABR1K4U9_9AGAR</name>
<evidence type="ECO:0000256" key="1">
    <source>
        <dbReference type="SAM" id="Phobius"/>
    </source>
</evidence>
<feature type="transmembrane region" description="Helical" evidence="1">
    <location>
        <begin position="229"/>
        <end position="253"/>
    </location>
</feature>
<accession>A0ABR1K4U9</accession>
<evidence type="ECO:0000313" key="2">
    <source>
        <dbReference type="EMBL" id="KAK7471921.1"/>
    </source>
</evidence>
<keyword evidence="1" id="KW-1133">Transmembrane helix</keyword>
<feature type="transmembrane region" description="Helical" evidence="1">
    <location>
        <begin position="146"/>
        <end position="166"/>
    </location>
</feature>
<organism evidence="2 3">
    <name type="scientific">Marasmiellus scandens</name>
    <dbReference type="NCBI Taxonomy" id="2682957"/>
    <lineage>
        <taxon>Eukaryota</taxon>
        <taxon>Fungi</taxon>
        <taxon>Dikarya</taxon>
        <taxon>Basidiomycota</taxon>
        <taxon>Agaricomycotina</taxon>
        <taxon>Agaricomycetes</taxon>
        <taxon>Agaricomycetidae</taxon>
        <taxon>Agaricales</taxon>
        <taxon>Marasmiineae</taxon>
        <taxon>Omphalotaceae</taxon>
        <taxon>Marasmiellus</taxon>
    </lineage>
</organism>
<dbReference type="Proteomes" id="UP001498398">
    <property type="component" value="Unassembled WGS sequence"/>
</dbReference>
<feature type="transmembrane region" description="Helical" evidence="1">
    <location>
        <begin position="268"/>
        <end position="286"/>
    </location>
</feature>
<sequence length="344" mass="38747">MSQYPPSTQSDDLLQHIRTLGVEMAVIFLLYGLYAAFSLIAMYCLLLRGIRNSKPRTTLFIITFLEFIITTSYLALRFVFFLIIIPKSTQSVINAGPGYFERIETLASRFRIATEFLLRLNFVFSDGIVIWRTWSLFPYKTPIKVLLSLCLLGSSACIFVDAGMYAQKVLRGGFDAVDDPRQTMIVILPLLITNLVATTLVGYMAWNHRKDIQRNLKASAKMSSRIQKILLLLLESGLIYCGIWISNIFVIIFSKNISAPSLGIYSDAMPFIAALYPVLIIMLTTLEDYKSGPENEMVVSRSIKFASGRETTDTRQSLPEDIQMETSVSIPDHFTGANHRSLDS</sequence>
<keyword evidence="1" id="KW-0472">Membrane</keyword>
<feature type="transmembrane region" description="Helical" evidence="1">
    <location>
        <begin position="59"/>
        <end position="85"/>
    </location>
</feature>
<dbReference type="EMBL" id="JBANRG010000001">
    <property type="protein sequence ID" value="KAK7471921.1"/>
    <property type="molecule type" value="Genomic_DNA"/>
</dbReference>
<protein>
    <recommendedName>
        <fullName evidence="4">Taste receptor type 2</fullName>
    </recommendedName>
</protein>